<dbReference type="GO" id="GO:0043190">
    <property type="term" value="C:ATP-binding cassette (ABC) transporter complex"/>
    <property type="evidence" value="ECO:0007669"/>
    <property type="project" value="InterPro"/>
</dbReference>
<evidence type="ECO:0000256" key="2">
    <source>
        <dbReference type="ARBA" id="ARBA00022729"/>
    </source>
</evidence>
<dbReference type="InterPro" id="IPR017797">
    <property type="entry name" value="Phosphnate-bd"/>
</dbReference>
<dbReference type="SUPFAM" id="SSF53850">
    <property type="entry name" value="Periplasmic binding protein-like II"/>
    <property type="match status" value="1"/>
</dbReference>
<accession>A0A6I6JDQ2</accession>
<feature type="signal peptide" evidence="3">
    <location>
        <begin position="1"/>
        <end position="26"/>
    </location>
</feature>
<dbReference type="Pfam" id="PF12974">
    <property type="entry name" value="Phosphonate-bd"/>
    <property type="match status" value="1"/>
</dbReference>
<dbReference type="EMBL" id="CP046400">
    <property type="protein sequence ID" value="QGY39210.1"/>
    <property type="molecule type" value="Genomic_DNA"/>
</dbReference>
<proteinExistence type="inferred from homology"/>
<dbReference type="Gene3D" id="3.40.190.10">
    <property type="entry name" value="Periplasmic binding protein-like II"/>
    <property type="match status" value="2"/>
</dbReference>
<feature type="chain" id="PRO_5026314237" evidence="3">
    <location>
        <begin position="27"/>
        <end position="295"/>
    </location>
</feature>
<comment type="similarity">
    <text evidence="1">Belongs to the phosphate/phosphite/phosphonate binding protein family.</text>
</comment>
<evidence type="ECO:0000256" key="1">
    <source>
        <dbReference type="ARBA" id="ARBA00007162"/>
    </source>
</evidence>
<dbReference type="GO" id="GO:0055085">
    <property type="term" value="P:transmembrane transport"/>
    <property type="evidence" value="ECO:0007669"/>
    <property type="project" value="InterPro"/>
</dbReference>
<keyword evidence="5" id="KW-1185">Reference proteome</keyword>
<sequence length="295" mass="31925">MTSKLTKLFVVAALMLAFALPGLANASGSDAWPKTLKLGFIPTEGAADSAKRAKPIAQQLEKDLGVKVEVFTASDYNGIITAMANKHIDLAYYGPKSYVEASEKANAEAVVLELNKQGQPGYTGIIITRKDSGITAMDQAKGKSFAFTDPNSTSGYLVPNVMFARDMKIDPNTYFKEVRFSGSHGASILAVKNGSVQVAATNNIDLDRMIEKGAVSLTDFNIIKRSDLIPGAPIAVRKDLPESLKVAIAGSLLKINDNHESLQTLQNGGYRHTADSNYDIVRYLKRLKKQLAQKK</sequence>
<dbReference type="InterPro" id="IPR005770">
    <property type="entry name" value="PhnD"/>
</dbReference>
<evidence type="ECO:0000313" key="4">
    <source>
        <dbReference type="EMBL" id="QGY39210.1"/>
    </source>
</evidence>
<dbReference type="NCBIfam" id="TIGR03431">
    <property type="entry name" value="PhnD"/>
    <property type="match status" value="1"/>
</dbReference>
<name>A0A6I6JDQ2_9BACT</name>
<dbReference type="Proteomes" id="UP000428328">
    <property type="component" value="Chromosome"/>
</dbReference>
<reference evidence="4 5" key="1">
    <citation type="submission" date="2019-11" db="EMBL/GenBank/DDBJ databases">
        <authorList>
            <person name="Zheng R.K."/>
            <person name="Sun C.M."/>
        </authorList>
    </citation>
    <scope>NUCLEOTIDE SEQUENCE [LARGE SCALE GENOMIC DNA]</scope>
    <source>
        <strain evidence="4 5">SRB007</strain>
    </source>
</reference>
<keyword evidence="2 3" id="KW-0732">Signal</keyword>
<dbReference type="RefSeq" id="WP_158946435.1">
    <property type="nucleotide sequence ID" value="NZ_CP046400.1"/>
</dbReference>
<dbReference type="NCBIfam" id="TIGR01098">
    <property type="entry name" value="3A0109s03R"/>
    <property type="match status" value="1"/>
</dbReference>
<dbReference type="PANTHER" id="PTHR35841">
    <property type="entry name" value="PHOSPHONATES-BINDING PERIPLASMIC PROTEIN"/>
    <property type="match status" value="1"/>
</dbReference>
<dbReference type="PANTHER" id="PTHR35841:SF1">
    <property type="entry name" value="PHOSPHONATES-BINDING PERIPLASMIC PROTEIN"/>
    <property type="match status" value="1"/>
</dbReference>
<gene>
    <name evidence="4" type="primary">phnD</name>
    <name evidence="4" type="ORF">GM415_03415</name>
</gene>
<dbReference type="AlphaFoldDB" id="A0A6I6JDQ2"/>
<dbReference type="KEGG" id="psel:GM415_03415"/>
<evidence type="ECO:0000313" key="5">
    <source>
        <dbReference type="Proteomes" id="UP000428328"/>
    </source>
</evidence>
<dbReference type="GO" id="GO:0015716">
    <property type="term" value="P:organic phosphonate transport"/>
    <property type="evidence" value="ECO:0007669"/>
    <property type="project" value="InterPro"/>
</dbReference>
<evidence type="ECO:0000256" key="3">
    <source>
        <dbReference type="SAM" id="SignalP"/>
    </source>
</evidence>
<organism evidence="4 5">
    <name type="scientific">Pseudodesulfovibrio cashew</name>
    <dbReference type="NCBI Taxonomy" id="2678688"/>
    <lineage>
        <taxon>Bacteria</taxon>
        <taxon>Pseudomonadati</taxon>
        <taxon>Thermodesulfobacteriota</taxon>
        <taxon>Desulfovibrionia</taxon>
        <taxon>Desulfovibrionales</taxon>
        <taxon>Desulfovibrionaceae</taxon>
    </lineage>
</organism>
<dbReference type="CDD" id="cd01071">
    <property type="entry name" value="PBP2_PhnD_like"/>
    <property type="match status" value="1"/>
</dbReference>
<protein>
    <submittedName>
        <fullName evidence="4">Phosphonate ABC transporter substrate-binding protein</fullName>
    </submittedName>
</protein>